<dbReference type="InterPro" id="IPR011598">
    <property type="entry name" value="bHLH_dom"/>
</dbReference>
<evidence type="ECO:0000256" key="3">
    <source>
        <dbReference type="ARBA" id="ARBA00023163"/>
    </source>
</evidence>
<reference evidence="8" key="1">
    <citation type="submission" date="2017-01" db="EMBL/GenBank/DDBJ databases">
        <authorList>
            <person name="Wang Y."/>
            <person name="White M."/>
            <person name="Kvist S."/>
            <person name="Moncalvo J.-M."/>
        </authorList>
    </citation>
    <scope>NUCLEOTIDE SEQUENCE [LARGE SCALE GENOMIC DNA]</scope>
    <source>
        <strain evidence="8">ID-206-W2</strain>
    </source>
</reference>
<comment type="caution">
    <text evidence="7">The sequence shown here is derived from an EMBL/GenBank/DDBJ whole genome shotgun (WGS) entry which is preliminary data.</text>
</comment>
<dbReference type="OrthoDB" id="690068at2759"/>
<dbReference type="GO" id="GO:0005634">
    <property type="term" value="C:nucleus"/>
    <property type="evidence" value="ECO:0007669"/>
    <property type="project" value="UniProtKB-SubCell"/>
</dbReference>
<comment type="subcellular location">
    <subcellularLocation>
        <location evidence="1">Nucleus</location>
    </subcellularLocation>
</comment>
<feature type="region of interest" description="Disordered" evidence="5">
    <location>
        <begin position="268"/>
        <end position="288"/>
    </location>
</feature>
<feature type="region of interest" description="Disordered" evidence="5">
    <location>
        <begin position="397"/>
        <end position="431"/>
    </location>
</feature>
<organism evidence="7 8">
    <name type="scientific">Smittium culicis</name>
    <dbReference type="NCBI Taxonomy" id="133412"/>
    <lineage>
        <taxon>Eukaryota</taxon>
        <taxon>Fungi</taxon>
        <taxon>Fungi incertae sedis</taxon>
        <taxon>Zoopagomycota</taxon>
        <taxon>Kickxellomycotina</taxon>
        <taxon>Harpellomycetes</taxon>
        <taxon>Harpellales</taxon>
        <taxon>Legeriomycetaceae</taxon>
        <taxon>Smittium</taxon>
    </lineage>
</organism>
<dbReference type="GO" id="GO:0046983">
    <property type="term" value="F:protein dimerization activity"/>
    <property type="evidence" value="ECO:0007669"/>
    <property type="project" value="InterPro"/>
</dbReference>
<dbReference type="Gene3D" id="4.10.280.10">
    <property type="entry name" value="Helix-loop-helix DNA-binding domain"/>
    <property type="match status" value="1"/>
</dbReference>
<dbReference type="InterPro" id="IPR051732">
    <property type="entry name" value="USF"/>
</dbReference>
<keyword evidence="8" id="KW-1185">Reference proteome</keyword>
<feature type="domain" description="BHLH" evidence="6">
    <location>
        <begin position="312"/>
        <end position="366"/>
    </location>
</feature>
<keyword evidence="4" id="KW-0539">Nucleus</keyword>
<evidence type="ECO:0000259" key="6">
    <source>
        <dbReference type="PROSITE" id="PS50888"/>
    </source>
</evidence>
<evidence type="ECO:0000256" key="5">
    <source>
        <dbReference type="SAM" id="MobiDB-lite"/>
    </source>
</evidence>
<evidence type="ECO:0000313" key="8">
    <source>
        <dbReference type="Proteomes" id="UP000187429"/>
    </source>
</evidence>
<evidence type="ECO:0000256" key="4">
    <source>
        <dbReference type="ARBA" id="ARBA00023242"/>
    </source>
</evidence>
<name>A0A1R1Y525_9FUNG</name>
<dbReference type="GO" id="GO:0000978">
    <property type="term" value="F:RNA polymerase II cis-regulatory region sequence-specific DNA binding"/>
    <property type="evidence" value="ECO:0007669"/>
    <property type="project" value="TreeGrafter"/>
</dbReference>
<dbReference type="SMART" id="SM00353">
    <property type="entry name" value="HLH"/>
    <property type="match status" value="1"/>
</dbReference>
<dbReference type="InterPro" id="IPR036638">
    <property type="entry name" value="HLH_DNA-bd_sf"/>
</dbReference>
<accession>A0A1R1Y525</accession>
<dbReference type="CDD" id="cd11387">
    <property type="entry name" value="bHLHzip_USF_MITF"/>
    <property type="match status" value="1"/>
</dbReference>
<dbReference type="EMBL" id="LSSM01002356">
    <property type="protein sequence ID" value="OMJ22013.1"/>
    <property type="molecule type" value="Genomic_DNA"/>
</dbReference>
<protein>
    <submittedName>
        <fullName evidence="7">Retrograde regulation protein 3</fullName>
    </submittedName>
</protein>
<dbReference type="SUPFAM" id="SSF47459">
    <property type="entry name" value="HLH, helix-loop-helix DNA-binding domain"/>
    <property type="match status" value="1"/>
</dbReference>
<evidence type="ECO:0000256" key="1">
    <source>
        <dbReference type="ARBA" id="ARBA00004123"/>
    </source>
</evidence>
<evidence type="ECO:0000256" key="2">
    <source>
        <dbReference type="ARBA" id="ARBA00023015"/>
    </source>
</evidence>
<dbReference type="PANTHER" id="PTHR46117">
    <property type="entry name" value="FI24210P1"/>
    <property type="match status" value="1"/>
</dbReference>
<sequence length="431" mass="48843">MNQEFIPLDSSNFYSLQNSDDFNNQFIEHLNSNQNSQAIDFRSNPLQRQLLKDSKNALSPMFINDFNNSTNLSESSFSPAINDKSKNYNDIIQQNNNPNFLFYNSLPSSTNSTLQGIPISNPKFRQFDRTPLAQTDSPYSIENDNSAIISSVKINHNNSAYKNGISHKLDMFPSLFDDAADLSPSNSLNNNNNINSVFGSYNSSNNNNNLLNFNNNRVSELRNMATSPPTDTSDLYSTSLPIMNNWQRNLNFQHLNDLQPVLEHNSFSNSPGFPQSSQAAFSPDSPFSTSFDLREPELDVKKVHVLNEKRRRRRESHNAVERRRRDYINEQIQELYNLLPDSMRDQSIKPNKGLILRKSVAYIKELKNKIPNENLNHNPNDNLQNYPNMSSGLSAMLGGSAYNGQSGKGPNGIRIPSSQMSQSFQNNNIPQ</sequence>
<dbReference type="GO" id="GO:0000981">
    <property type="term" value="F:DNA-binding transcription factor activity, RNA polymerase II-specific"/>
    <property type="evidence" value="ECO:0007669"/>
    <property type="project" value="TreeGrafter"/>
</dbReference>
<dbReference type="Pfam" id="PF00010">
    <property type="entry name" value="HLH"/>
    <property type="match status" value="1"/>
</dbReference>
<keyword evidence="2" id="KW-0805">Transcription regulation</keyword>
<feature type="compositionally biased region" description="Low complexity" evidence="5">
    <location>
        <begin position="417"/>
        <end position="431"/>
    </location>
</feature>
<dbReference type="Proteomes" id="UP000187429">
    <property type="component" value="Unassembled WGS sequence"/>
</dbReference>
<proteinExistence type="predicted"/>
<dbReference type="AlphaFoldDB" id="A0A1R1Y525"/>
<dbReference type="PANTHER" id="PTHR46117:SF3">
    <property type="entry name" value="FI24210P1"/>
    <property type="match status" value="1"/>
</dbReference>
<dbReference type="PROSITE" id="PS50888">
    <property type="entry name" value="BHLH"/>
    <property type="match status" value="1"/>
</dbReference>
<gene>
    <name evidence="7" type="ORF">AYI69_g5572</name>
</gene>
<feature type="compositionally biased region" description="Polar residues" evidence="5">
    <location>
        <begin position="268"/>
        <end position="280"/>
    </location>
</feature>
<evidence type="ECO:0000313" key="7">
    <source>
        <dbReference type="EMBL" id="OMJ22013.1"/>
    </source>
</evidence>
<keyword evidence="3" id="KW-0804">Transcription</keyword>